<protein>
    <submittedName>
        <fullName evidence="10">Monovalent cation:H+ antiporter, CPA1 family</fullName>
    </submittedName>
</protein>
<dbReference type="OrthoDB" id="9774146at2"/>
<dbReference type="Gene3D" id="6.10.140.1330">
    <property type="match status" value="1"/>
</dbReference>
<dbReference type="GO" id="GO:0015297">
    <property type="term" value="F:antiporter activity"/>
    <property type="evidence" value="ECO:0007669"/>
    <property type="project" value="UniProtKB-KW"/>
</dbReference>
<keyword evidence="4 8" id="KW-0812">Transmembrane</keyword>
<dbReference type="RefSeq" id="WP_084371206.1">
    <property type="nucleotide sequence ID" value="NZ_FWYF01000001.1"/>
</dbReference>
<feature type="transmembrane region" description="Helical" evidence="8">
    <location>
        <begin position="31"/>
        <end position="48"/>
    </location>
</feature>
<feature type="transmembrane region" description="Helical" evidence="8">
    <location>
        <begin position="354"/>
        <end position="376"/>
    </location>
</feature>
<feature type="transmembrane region" description="Helical" evidence="8">
    <location>
        <begin position="97"/>
        <end position="120"/>
    </location>
</feature>
<evidence type="ECO:0000256" key="1">
    <source>
        <dbReference type="ARBA" id="ARBA00004651"/>
    </source>
</evidence>
<keyword evidence="11" id="KW-1185">Reference proteome</keyword>
<dbReference type="GO" id="GO:1902600">
    <property type="term" value="P:proton transmembrane transport"/>
    <property type="evidence" value="ECO:0007669"/>
    <property type="project" value="InterPro"/>
</dbReference>
<feature type="transmembrane region" description="Helical" evidence="8">
    <location>
        <begin position="6"/>
        <end position="24"/>
    </location>
</feature>
<feature type="transmembrane region" description="Helical" evidence="8">
    <location>
        <begin position="293"/>
        <end position="313"/>
    </location>
</feature>
<evidence type="ECO:0000256" key="4">
    <source>
        <dbReference type="ARBA" id="ARBA00022692"/>
    </source>
</evidence>
<dbReference type="GO" id="GO:0005886">
    <property type="term" value="C:plasma membrane"/>
    <property type="evidence" value="ECO:0007669"/>
    <property type="project" value="UniProtKB-SubCell"/>
</dbReference>
<accession>A0A1W2G7Z8</accession>
<keyword evidence="5 8" id="KW-1133">Transmembrane helix</keyword>
<dbReference type="EMBL" id="FWYF01000001">
    <property type="protein sequence ID" value="SMD32552.1"/>
    <property type="molecule type" value="Genomic_DNA"/>
</dbReference>
<dbReference type="AlphaFoldDB" id="A0A1W2G7Z8"/>
<evidence type="ECO:0000256" key="3">
    <source>
        <dbReference type="ARBA" id="ARBA00022449"/>
    </source>
</evidence>
<reference evidence="10 11" key="1">
    <citation type="submission" date="2017-04" db="EMBL/GenBank/DDBJ databases">
        <authorList>
            <person name="Afonso C.L."/>
            <person name="Miller P.J."/>
            <person name="Scott M.A."/>
            <person name="Spackman E."/>
            <person name="Goraichik I."/>
            <person name="Dimitrov K.M."/>
            <person name="Suarez D.L."/>
            <person name="Swayne D.E."/>
        </authorList>
    </citation>
    <scope>NUCLEOTIDE SEQUENCE [LARGE SCALE GENOMIC DNA]</scope>
    <source>
        <strain evidence="10 11">DSM 26133</strain>
    </source>
</reference>
<dbReference type="Pfam" id="PF00999">
    <property type="entry name" value="Na_H_Exchanger"/>
    <property type="match status" value="1"/>
</dbReference>
<feature type="transmembrane region" description="Helical" evidence="8">
    <location>
        <begin position="68"/>
        <end position="85"/>
    </location>
</feature>
<feature type="domain" description="Cation/H+ exchanger transmembrane" evidence="9">
    <location>
        <begin position="11"/>
        <end position="409"/>
    </location>
</feature>
<feature type="transmembrane region" description="Helical" evidence="8">
    <location>
        <begin position="234"/>
        <end position="251"/>
    </location>
</feature>
<dbReference type="InterPro" id="IPR006153">
    <property type="entry name" value="Cation/H_exchanger_TM"/>
</dbReference>
<evidence type="ECO:0000313" key="10">
    <source>
        <dbReference type="EMBL" id="SMD32552.1"/>
    </source>
</evidence>
<evidence type="ECO:0000256" key="5">
    <source>
        <dbReference type="ARBA" id="ARBA00022989"/>
    </source>
</evidence>
<name>A0A1W2G7Z8_REIFA</name>
<proteinExistence type="predicted"/>
<sequence length="416" mass="45669">MHIFDIIAVLIFFSGLFIFVNTFYLKLPSSIGLSILALLLSFIVLIFGKVFPEFHLAEQVKAYDMEDVLVRFVLSVMLFAGALNIDFGKLGDQLVPVIVLAFLGVLISTFVIGTLVYYLLDFMNIELGYIGCLIFGALISSTDPVAITKIIHRHKLSVELENKISGEALLNGGIAIVLALVLVSLFREQAVVGTLSIGSSIWVFLRELGGGLIVGLFFGWLGYQALKYIDNDEAQVEVLITMALVMVGSYIANYLNVSSMLVAVMSGLVIRNSEKSADGESAVGYYVFKFWQLMEESLAAMLFVLIGFEMLVIPLRLDYFAAGFFALNIVLFARWVSVFLPIKMMSSSHAFDKGTISVLSWGALRGGLPVAVSLALSDFPGQEIIVTMTYVVVVCSVIYQGFTLGHVVRSYQSQQL</sequence>
<comment type="subcellular location">
    <subcellularLocation>
        <location evidence="1">Cell membrane</location>
        <topology evidence="1">Multi-pass membrane protein</topology>
    </subcellularLocation>
</comment>
<feature type="transmembrane region" description="Helical" evidence="8">
    <location>
        <begin position="201"/>
        <end position="222"/>
    </location>
</feature>
<keyword evidence="3" id="KW-0050">Antiport</keyword>
<keyword evidence="6" id="KW-0406">Ion transport</keyword>
<evidence type="ECO:0000256" key="2">
    <source>
        <dbReference type="ARBA" id="ARBA00022448"/>
    </source>
</evidence>
<dbReference type="PANTHER" id="PTHR32507:SF0">
    <property type="entry name" value="NA(+)_H(+) ANTIPORTER 2-RELATED"/>
    <property type="match status" value="1"/>
</dbReference>
<keyword evidence="7 8" id="KW-0472">Membrane</keyword>
<dbReference type="PANTHER" id="PTHR32507">
    <property type="entry name" value="NA(+)/H(+) ANTIPORTER 1"/>
    <property type="match status" value="1"/>
</dbReference>
<organism evidence="10 11">
    <name type="scientific">Reichenbachiella faecimaris</name>
    <dbReference type="NCBI Taxonomy" id="692418"/>
    <lineage>
        <taxon>Bacteria</taxon>
        <taxon>Pseudomonadati</taxon>
        <taxon>Bacteroidota</taxon>
        <taxon>Cytophagia</taxon>
        <taxon>Cytophagales</taxon>
        <taxon>Reichenbachiellaceae</taxon>
        <taxon>Reichenbachiella</taxon>
    </lineage>
</organism>
<dbReference type="STRING" id="692418.SAMN04488029_0899"/>
<feature type="transmembrane region" description="Helical" evidence="8">
    <location>
        <begin position="168"/>
        <end position="186"/>
    </location>
</feature>
<keyword evidence="2" id="KW-0813">Transport</keyword>
<evidence type="ECO:0000256" key="6">
    <source>
        <dbReference type="ARBA" id="ARBA00023065"/>
    </source>
</evidence>
<feature type="transmembrane region" description="Helical" evidence="8">
    <location>
        <begin position="126"/>
        <end position="147"/>
    </location>
</feature>
<evidence type="ECO:0000313" key="11">
    <source>
        <dbReference type="Proteomes" id="UP000192472"/>
    </source>
</evidence>
<feature type="transmembrane region" description="Helical" evidence="8">
    <location>
        <begin position="388"/>
        <end position="408"/>
    </location>
</feature>
<gene>
    <name evidence="10" type="ORF">SAMN04488029_0899</name>
</gene>
<feature type="transmembrane region" description="Helical" evidence="8">
    <location>
        <begin position="319"/>
        <end position="342"/>
    </location>
</feature>
<dbReference type="Proteomes" id="UP000192472">
    <property type="component" value="Unassembled WGS sequence"/>
</dbReference>
<evidence type="ECO:0000256" key="8">
    <source>
        <dbReference type="SAM" id="Phobius"/>
    </source>
</evidence>
<evidence type="ECO:0000259" key="9">
    <source>
        <dbReference type="Pfam" id="PF00999"/>
    </source>
</evidence>
<evidence type="ECO:0000256" key="7">
    <source>
        <dbReference type="ARBA" id="ARBA00023136"/>
    </source>
</evidence>